<dbReference type="STRING" id="1618583.US75_C0006G0004"/>
<dbReference type="AlphaFoldDB" id="A0A0G0IP03"/>
<gene>
    <name evidence="2" type="ORF">US75_C0006G0004</name>
</gene>
<comment type="caution">
    <text evidence="2">The sequence shown here is derived from an EMBL/GenBank/DDBJ whole genome shotgun (WGS) entry which is preliminary data.</text>
</comment>
<keyword evidence="1" id="KW-0472">Membrane</keyword>
<keyword evidence="1" id="KW-0812">Transmembrane</keyword>
<sequence length="186" mass="20083">MIPGQFYLYIIRMENTETKVIPSIPNLVQNTQPAGGVMPKQEGSLVKPLSSKKLNKANILIILGSFAVVVFGVITGWLLAGSGQSTSNEKGSIGEITSSKGVEEAGIGDESEYESSVEGILKEGSIKGEGTHYIDRELGESKYVYLTSSVIDLDSFIDKKVTVWGETISAKYASWMIDVGLVKTKE</sequence>
<evidence type="ECO:0000313" key="3">
    <source>
        <dbReference type="Proteomes" id="UP000034096"/>
    </source>
</evidence>
<reference evidence="2 3" key="1">
    <citation type="journal article" date="2015" name="Nature">
        <title>rRNA introns, odd ribosomes, and small enigmatic genomes across a large radiation of phyla.</title>
        <authorList>
            <person name="Brown C.T."/>
            <person name="Hug L.A."/>
            <person name="Thomas B.C."/>
            <person name="Sharon I."/>
            <person name="Castelle C.J."/>
            <person name="Singh A."/>
            <person name="Wilkins M.J."/>
            <person name="Williams K.H."/>
            <person name="Banfield J.F."/>
        </authorList>
    </citation>
    <scope>NUCLEOTIDE SEQUENCE [LARGE SCALE GENOMIC DNA]</scope>
</reference>
<dbReference type="EMBL" id="LBUE01000006">
    <property type="protein sequence ID" value="KKQ56447.1"/>
    <property type="molecule type" value="Genomic_DNA"/>
</dbReference>
<organism evidence="2 3">
    <name type="scientific">Candidatus Woesebacteria bacterium GW2011_GWC1_38_13</name>
    <dbReference type="NCBI Taxonomy" id="1618583"/>
    <lineage>
        <taxon>Bacteria</taxon>
        <taxon>Candidatus Woeseibacteriota</taxon>
    </lineage>
</organism>
<name>A0A0G0IP03_9BACT</name>
<protein>
    <submittedName>
        <fullName evidence="2">Uncharacterized protein</fullName>
    </submittedName>
</protein>
<proteinExistence type="predicted"/>
<accession>A0A0G0IP03</accession>
<feature type="transmembrane region" description="Helical" evidence="1">
    <location>
        <begin position="57"/>
        <end position="80"/>
    </location>
</feature>
<evidence type="ECO:0000313" key="2">
    <source>
        <dbReference type="EMBL" id="KKQ56447.1"/>
    </source>
</evidence>
<dbReference type="Proteomes" id="UP000034096">
    <property type="component" value="Unassembled WGS sequence"/>
</dbReference>
<keyword evidence="1" id="KW-1133">Transmembrane helix</keyword>
<evidence type="ECO:0000256" key="1">
    <source>
        <dbReference type="SAM" id="Phobius"/>
    </source>
</evidence>